<comment type="caution">
    <text evidence="2">The sequence shown here is derived from an EMBL/GenBank/DDBJ whole genome shotgun (WGS) entry which is preliminary data.</text>
</comment>
<evidence type="ECO:0000256" key="1">
    <source>
        <dbReference type="SAM" id="Phobius"/>
    </source>
</evidence>
<dbReference type="RefSeq" id="WP_209643577.1">
    <property type="nucleotide sequence ID" value="NZ_JAGINW010000001.1"/>
</dbReference>
<dbReference type="Pfam" id="PF03995">
    <property type="entry name" value="Inhibitor_I36"/>
    <property type="match status" value="1"/>
</dbReference>
<organism evidence="2 3">
    <name type="scientific">Kibdelosporangium banguiense</name>
    <dbReference type="NCBI Taxonomy" id="1365924"/>
    <lineage>
        <taxon>Bacteria</taxon>
        <taxon>Bacillati</taxon>
        <taxon>Actinomycetota</taxon>
        <taxon>Actinomycetes</taxon>
        <taxon>Pseudonocardiales</taxon>
        <taxon>Pseudonocardiaceae</taxon>
        <taxon>Kibdelosporangium</taxon>
    </lineage>
</organism>
<dbReference type="Gene3D" id="3.40.50.720">
    <property type="entry name" value="NAD(P)-binding Rossmann-like Domain"/>
    <property type="match status" value="1"/>
</dbReference>
<evidence type="ECO:0000313" key="3">
    <source>
        <dbReference type="Proteomes" id="UP001519332"/>
    </source>
</evidence>
<feature type="transmembrane region" description="Helical" evidence="1">
    <location>
        <begin position="97"/>
        <end position="114"/>
    </location>
</feature>
<gene>
    <name evidence="2" type="ORF">JOF56_006906</name>
</gene>
<dbReference type="EMBL" id="JAGINW010000001">
    <property type="protein sequence ID" value="MBP2326521.1"/>
    <property type="molecule type" value="Genomic_DNA"/>
</dbReference>
<keyword evidence="1" id="KW-1133">Transmembrane helix</keyword>
<sequence>METSAESRVWFITGASRGLGRAFTEAALAAGDRVVGAARDVTPPTLQLTTATAVTGTQPSQPEANVMSRRDRRIQWARYAEGPHVTRKANPMKFRHIIAIVMISLLAILTGGLMPSAQATDGLPAYSAKPVPQAVSVSSPEMSEEAWECNAGDLCVWNEWGGTGQKCSWTNKDNDWQALPVRCSWSANKRVQSYRNNGQNASFTGVQLFHEENFLAPWHCAPQGTKWNVTGGGVFLQSHQWTSGTC</sequence>
<accession>A0ABS4TQ39</accession>
<keyword evidence="1" id="KW-0812">Transmembrane</keyword>
<dbReference type="InterPro" id="IPR036291">
    <property type="entry name" value="NAD(P)-bd_dom_sf"/>
</dbReference>
<keyword evidence="3" id="KW-1185">Reference proteome</keyword>
<keyword evidence="1" id="KW-0472">Membrane</keyword>
<dbReference type="SUPFAM" id="SSF51735">
    <property type="entry name" value="NAD(P)-binding Rossmann-fold domains"/>
    <property type="match status" value="1"/>
</dbReference>
<proteinExistence type="predicted"/>
<dbReference type="Proteomes" id="UP001519332">
    <property type="component" value="Unassembled WGS sequence"/>
</dbReference>
<evidence type="ECO:0000313" key="2">
    <source>
        <dbReference type="EMBL" id="MBP2326521.1"/>
    </source>
</evidence>
<protein>
    <submittedName>
        <fullName evidence="2">Uncharacterized protein</fullName>
    </submittedName>
</protein>
<name>A0ABS4TQ39_9PSEU</name>
<reference evidence="2 3" key="1">
    <citation type="submission" date="2021-03" db="EMBL/GenBank/DDBJ databases">
        <title>Sequencing the genomes of 1000 actinobacteria strains.</title>
        <authorList>
            <person name="Klenk H.-P."/>
        </authorList>
    </citation>
    <scope>NUCLEOTIDE SEQUENCE [LARGE SCALE GENOMIC DNA]</scope>
    <source>
        <strain evidence="2 3">DSM 46670</strain>
    </source>
</reference>